<dbReference type="PANTHER" id="PTHR47197:SF3">
    <property type="entry name" value="DIHYDRO-HEME D1 DEHYDROGENASE"/>
    <property type="match status" value="1"/>
</dbReference>
<accession>A0A370WRY9</accession>
<dbReference type="AlphaFoldDB" id="A0A370WRY9"/>
<comment type="caution">
    <text evidence="1">The sequence shown here is derived from an EMBL/GenBank/DDBJ whole genome shotgun (WGS) entry which is preliminary data.</text>
</comment>
<dbReference type="EMBL" id="QRBE01000020">
    <property type="protein sequence ID" value="RDS78884.1"/>
    <property type="molecule type" value="Genomic_DNA"/>
</dbReference>
<dbReference type="InterPro" id="IPR015943">
    <property type="entry name" value="WD40/YVTN_repeat-like_dom_sf"/>
</dbReference>
<keyword evidence="2" id="KW-1185">Reference proteome</keyword>
<evidence type="ECO:0000313" key="2">
    <source>
        <dbReference type="Proteomes" id="UP000254258"/>
    </source>
</evidence>
<name>A0A370WRY9_9GAMM</name>
<dbReference type="Gene3D" id="2.130.10.10">
    <property type="entry name" value="YVTN repeat-like/Quinoprotein amine dehydrogenase"/>
    <property type="match status" value="1"/>
</dbReference>
<organism evidence="1 2">
    <name type="scientific">Dyella monticola</name>
    <dbReference type="NCBI Taxonomy" id="1927958"/>
    <lineage>
        <taxon>Bacteria</taxon>
        <taxon>Pseudomonadati</taxon>
        <taxon>Pseudomonadota</taxon>
        <taxon>Gammaproteobacteria</taxon>
        <taxon>Lysobacterales</taxon>
        <taxon>Rhodanobacteraceae</taxon>
        <taxon>Dyella</taxon>
    </lineage>
</organism>
<evidence type="ECO:0000313" key="1">
    <source>
        <dbReference type="EMBL" id="RDS78884.1"/>
    </source>
</evidence>
<reference evidence="1 2" key="1">
    <citation type="submission" date="2018-07" db="EMBL/GenBank/DDBJ databases">
        <title>Dyella monticola sp. nov. and Dyella psychrodurans sp. nov. isolated from monsoon evergreen broad-leaved forest soil of Dinghu Mountain, China.</title>
        <authorList>
            <person name="Gao Z."/>
            <person name="Qiu L."/>
        </authorList>
    </citation>
    <scope>NUCLEOTIDE SEQUENCE [LARGE SCALE GENOMIC DNA]</scope>
    <source>
        <strain evidence="1 2">4G-K06</strain>
    </source>
</reference>
<dbReference type="PANTHER" id="PTHR47197">
    <property type="entry name" value="PROTEIN NIRF"/>
    <property type="match status" value="1"/>
</dbReference>
<dbReference type="InterPro" id="IPR011964">
    <property type="entry name" value="YVTN_b-propeller_repeat"/>
</dbReference>
<gene>
    <name evidence="1" type="ORF">DWU98_20395</name>
</gene>
<dbReference type="InterPro" id="IPR051200">
    <property type="entry name" value="Host-pathogen_enzymatic-act"/>
</dbReference>
<dbReference type="Proteomes" id="UP000254258">
    <property type="component" value="Unassembled WGS sequence"/>
</dbReference>
<proteinExistence type="predicted"/>
<protein>
    <submittedName>
        <fullName evidence="1">YncE family protein</fullName>
    </submittedName>
</protein>
<dbReference type="SUPFAM" id="SSF51004">
    <property type="entry name" value="C-terminal (heme d1) domain of cytochrome cd1-nitrite reductase"/>
    <property type="match status" value="1"/>
</dbReference>
<dbReference type="InterPro" id="IPR011048">
    <property type="entry name" value="Haem_d1_sf"/>
</dbReference>
<sequence length="158" mass="16603">MHRRISTVTVADTTEGKQMFNDARMMGRLGLSLRMGSVLATSGATPDEQSVFKTRPTMRRGFTRALRCSAPLLMAWVALPAFANNHAYVANCLDNTVSVVDMATNTVSATVPVGSNPLSIAVSPNGAAVYTANEGDNTVSVINAATNTVTATTPAPTR</sequence>
<dbReference type="NCBIfam" id="TIGR02276">
    <property type="entry name" value="beta_rpt_yvtn"/>
    <property type="match status" value="2"/>
</dbReference>